<evidence type="ECO:0000313" key="2">
    <source>
        <dbReference type="EMBL" id="EFR04665.1"/>
    </source>
</evidence>
<gene>
    <name evidence="2" type="ORF">MGYG_09164</name>
</gene>
<dbReference type="EMBL" id="DS989828">
    <property type="protein sequence ID" value="EFR04665.1"/>
    <property type="molecule type" value="Genomic_DNA"/>
</dbReference>
<protein>
    <submittedName>
        <fullName evidence="2">Uncharacterized protein</fullName>
    </submittedName>
</protein>
<dbReference type="VEuPathDB" id="FungiDB:MGYG_09164"/>
<evidence type="ECO:0000313" key="3">
    <source>
        <dbReference type="Proteomes" id="UP000002669"/>
    </source>
</evidence>
<reference evidence="3" key="1">
    <citation type="journal article" date="2012" name="MBio">
        <title>Comparative genome analysis of Trichophyton rubrum and related dermatophytes reveals candidate genes involved in infection.</title>
        <authorList>
            <person name="Martinez D.A."/>
            <person name="Oliver B.G."/>
            <person name="Graeser Y."/>
            <person name="Goldberg J.M."/>
            <person name="Li W."/>
            <person name="Martinez-Rossi N.M."/>
            <person name="Monod M."/>
            <person name="Shelest E."/>
            <person name="Barton R.C."/>
            <person name="Birch E."/>
            <person name="Brakhage A.A."/>
            <person name="Chen Z."/>
            <person name="Gurr S.J."/>
            <person name="Heiman D."/>
            <person name="Heitman J."/>
            <person name="Kosti I."/>
            <person name="Rossi A."/>
            <person name="Saif S."/>
            <person name="Samalova M."/>
            <person name="Saunders C.W."/>
            <person name="Shea T."/>
            <person name="Summerbell R.C."/>
            <person name="Xu J."/>
            <person name="Young S."/>
            <person name="Zeng Q."/>
            <person name="Birren B.W."/>
            <person name="Cuomo C.A."/>
            <person name="White T.C."/>
        </authorList>
    </citation>
    <scope>NUCLEOTIDE SEQUENCE [LARGE SCALE GENOMIC DNA]</scope>
    <source>
        <strain evidence="3">ATCC MYA-4604 / CBS 118893</strain>
    </source>
</reference>
<name>E4V3U1_ARTGP</name>
<dbReference type="GeneID" id="10025669"/>
<feature type="compositionally biased region" description="Basic residues" evidence="1">
    <location>
        <begin position="23"/>
        <end position="34"/>
    </location>
</feature>
<dbReference type="InParanoid" id="E4V3U1"/>
<proteinExistence type="predicted"/>
<organism evidence="3">
    <name type="scientific">Arthroderma gypseum (strain ATCC MYA-4604 / CBS 118893)</name>
    <name type="common">Microsporum gypseum</name>
    <dbReference type="NCBI Taxonomy" id="535722"/>
    <lineage>
        <taxon>Eukaryota</taxon>
        <taxon>Fungi</taxon>
        <taxon>Dikarya</taxon>
        <taxon>Ascomycota</taxon>
        <taxon>Pezizomycotina</taxon>
        <taxon>Eurotiomycetes</taxon>
        <taxon>Eurotiomycetidae</taxon>
        <taxon>Onygenales</taxon>
        <taxon>Arthrodermataceae</taxon>
        <taxon>Nannizzia</taxon>
    </lineage>
</organism>
<dbReference type="HOGENOM" id="CLU_2263119_0_0_1"/>
<dbReference type="Proteomes" id="UP000002669">
    <property type="component" value="Unassembled WGS sequence"/>
</dbReference>
<accession>E4V3U1</accession>
<feature type="compositionally biased region" description="Basic residues" evidence="1">
    <location>
        <begin position="1"/>
        <end position="14"/>
    </location>
</feature>
<keyword evidence="3" id="KW-1185">Reference proteome</keyword>
<sequence length="103" mass="11991">MEDKQRRWRRQRRRRQEEDEKKNKNKKNKTRKTRRSDVDFASKPSVYPTGLLAISYLRPTTPPLVARPNLQPLEEVPCALAAINYFAWEAGGLVGGPQQRLCL</sequence>
<evidence type="ECO:0000256" key="1">
    <source>
        <dbReference type="SAM" id="MobiDB-lite"/>
    </source>
</evidence>
<dbReference type="RefSeq" id="XP_003170428.1">
    <property type="nucleotide sequence ID" value="XM_003170380.1"/>
</dbReference>
<dbReference type="AlphaFoldDB" id="E4V3U1"/>
<feature type="region of interest" description="Disordered" evidence="1">
    <location>
        <begin position="1"/>
        <end position="41"/>
    </location>
</feature>